<dbReference type="InterPro" id="IPR034300">
    <property type="entry name" value="PNTB-like"/>
</dbReference>
<dbReference type="EMBL" id="LN609302">
    <property type="protein sequence ID" value="CEF53977.1"/>
    <property type="molecule type" value="Genomic_DNA"/>
</dbReference>
<keyword evidence="1" id="KW-0520">NAD</keyword>
<keyword evidence="4" id="KW-0560">Oxidoreductase</keyword>
<organism evidence="4 5">
    <name type="scientific">Acetobacter ghanensis</name>
    <dbReference type="NCBI Taxonomy" id="431306"/>
    <lineage>
        <taxon>Bacteria</taxon>
        <taxon>Pseudomonadati</taxon>
        <taxon>Pseudomonadota</taxon>
        <taxon>Alphaproteobacteria</taxon>
        <taxon>Acetobacterales</taxon>
        <taxon>Acetobacteraceae</taxon>
        <taxon>Acetobacter</taxon>
    </lineage>
</organism>
<feature type="transmembrane region" description="Helical" evidence="2">
    <location>
        <begin position="6"/>
        <end position="22"/>
    </location>
</feature>
<feature type="transmembrane region" description="Helical" evidence="2">
    <location>
        <begin position="29"/>
        <end position="51"/>
    </location>
</feature>
<feature type="domain" description="NADP transhydrogenase beta-like" evidence="3">
    <location>
        <begin position="10"/>
        <end position="101"/>
    </location>
</feature>
<sequence>MFIEYIVGLSGLIAAGLFIYGLKAMSSPVTAVSGIVTAGYGMVFVVGATFLNLFNVSPDARPHLLVNVALAVVALLLGCLWTGWRGRTVQMTAMPQMVAIF</sequence>
<evidence type="ECO:0000256" key="1">
    <source>
        <dbReference type="ARBA" id="ARBA00023027"/>
    </source>
</evidence>
<dbReference type="GO" id="GO:0016491">
    <property type="term" value="F:oxidoreductase activity"/>
    <property type="evidence" value="ECO:0007669"/>
    <property type="project" value="UniProtKB-KW"/>
</dbReference>
<gene>
    <name evidence="4" type="primary">pntB</name>
    <name evidence="4" type="ORF">AGA_513</name>
</gene>
<dbReference type="STRING" id="431306.AGA_513"/>
<reference evidence="5" key="1">
    <citation type="submission" date="2014-09" db="EMBL/GenBank/DDBJ databases">
        <authorList>
            <person name="Illeghems K.G."/>
        </authorList>
    </citation>
    <scope>NUCLEOTIDE SEQUENCE [LARGE SCALE GENOMIC DNA]</scope>
    <source>
        <strain evidence="5">LMG 23848T</strain>
    </source>
</reference>
<keyword evidence="2" id="KW-0812">Transmembrane</keyword>
<accession>A0A0U5F539</accession>
<evidence type="ECO:0000313" key="5">
    <source>
        <dbReference type="Proteomes" id="UP000068250"/>
    </source>
</evidence>
<keyword evidence="2" id="KW-0472">Membrane</keyword>
<keyword evidence="2" id="KW-1133">Transmembrane helix</keyword>
<dbReference type="AlphaFoldDB" id="A0A0U5F539"/>
<evidence type="ECO:0000256" key="2">
    <source>
        <dbReference type="SAM" id="Phobius"/>
    </source>
</evidence>
<dbReference type="EC" id="1.6.1.2" evidence="4"/>
<name>A0A0U5F539_9PROT</name>
<feature type="transmembrane region" description="Helical" evidence="2">
    <location>
        <begin position="63"/>
        <end position="84"/>
    </location>
</feature>
<dbReference type="Pfam" id="PF02233">
    <property type="entry name" value="PNTB"/>
    <property type="match status" value="1"/>
</dbReference>
<protein>
    <submittedName>
        <fullName evidence="4">NAD(P) transhydrogenase subunit beta</fullName>
        <ecNumber evidence="4">1.6.1.2</ecNumber>
    </submittedName>
</protein>
<evidence type="ECO:0000259" key="3">
    <source>
        <dbReference type="Pfam" id="PF02233"/>
    </source>
</evidence>
<dbReference type="PATRIC" id="fig|431306.5.peg.489"/>
<proteinExistence type="predicted"/>
<dbReference type="Proteomes" id="UP000068250">
    <property type="component" value="Chromosome I"/>
</dbReference>
<evidence type="ECO:0000313" key="4">
    <source>
        <dbReference type="EMBL" id="CEF53977.1"/>
    </source>
</evidence>